<reference evidence="9" key="1">
    <citation type="submission" date="2016-11" db="EMBL/GenBank/DDBJ databases">
        <authorList>
            <person name="Varghese N."/>
            <person name="Submissions S."/>
        </authorList>
    </citation>
    <scope>NUCLEOTIDE SEQUENCE [LARGE SCALE GENOMIC DNA]</scope>
    <source>
        <strain evidence="9">YL228</strain>
    </source>
</reference>
<dbReference type="SMART" id="SM00535">
    <property type="entry name" value="RIBOc"/>
    <property type="match status" value="1"/>
</dbReference>
<evidence type="ECO:0000259" key="7">
    <source>
        <dbReference type="SMART" id="SM00535"/>
    </source>
</evidence>
<comment type="subunit">
    <text evidence="6">Homodimer.</text>
</comment>
<keyword evidence="3 6" id="KW-0540">Nuclease</keyword>
<protein>
    <recommendedName>
        <fullName evidence="6">Mini-ribonuclease 3</fullName>
        <shortName evidence="6">Mini-3</shortName>
        <shortName evidence="6">Mini-RNase 3</shortName>
        <ecNumber evidence="6">3.1.26.-</ecNumber>
    </recommendedName>
    <alternativeName>
        <fullName evidence="6">Mini-RNase III</fullName>
        <shortName evidence="6">Mini-III</shortName>
    </alternativeName>
</protein>
<comment type="similarity">
    <text evidence="6">Belongs to the MrnC RNase family.</text>
</comment>
<evidence type="ECO:0000256" key="5">
    <source>
        <dbReference type="ARBA" id="ARBA00022801"/>
    </source>
</evidence>
<comment type="cofactor">
    <cofactor evidence="6">
        <name>Mg(2+)</name>
        <dbReference type="ChEBI" id="CHEBI:18420"/>
    </cofactor>
</comment>
<dbReference type="GO" id="GO:0004525">
    <property type="term" value="F:ribonuclease III activity"/>
    <property type="evidence" value="ECO:0007669"/>
    <property type="project" value="InterPro"/>
</dbReference>
<dbReference type="PIRSF" id="PIRSF005520">
    <property type="entry name" value="UCP005520"/>
    <property type="match status" value="1"/>
</dbReference>
<comment type="subcellular location">
    <subcellularLocation>
        <location evidence="6">Cytoplasm</location>
    </subcellularLocation>
</comment>
<gene>
    <name evidence="6" type="primary">mrnC</name>
    <name evidence="8" type="ORF">SAMN02910280_1871</name>
</gene>
<dbReference type="HAMAP" id="MF_01468">
    <property type="entry name" value="RNase_Mini_III"/>
    <property type="match status" value="1"/>
</dbReference>
<keyword evidence="2 6" id="KW-0698">rRNA processing</keyword>
<organism evidence="8 9">
    <name type="scientific">Ruminococcus flavefaciens</name>
    <dbReference type="NCBI Taxonomy" id="1265"/>
    <lineage>
        <taxon>Bacteria</taxon>
        <taxon>Bacillati</taxon>
        <taxon>Bacillota</taxon>
        <taxon>Clostridia</taxon>
        <taxon>Eubacteriales</taxon>
        <taxon>Oscillospiraceae</taxon>
        <taxon>Ruminococcus</taxon>
    </lineage>
</organism>
<dbReference type="PANTHER" id="PTHR34276">
    <property type="entry name" value="MINI-RIBONUCLEASE 3"/>
    <property type="match status" value="1"/>
</dbReference>
<name>A0A1K1NDF0_RUMFL</name>
<evidence type="ECO:0000256" key="6">
    <source>
        <dbReference type="HAMAP-Rule" id="MF_01468"/>
    </source>
</evidence>
<dbReference type="Proteomes" id="UP000183461">
    <property type="component" value="Unassembled WGS sequence"/>
</dbReference>
<keyword evidence="6" id="KW-0963">Cytoplasm</keyword>
<sequence>MSTEKLTEREANSYSPLTLAFLGDSVYDTLVREYLLRQANMPVAKLHSAKIKLVCAEFQSKAYDLVAENLSDHELAVLKRGRNATGNTVPKHADAAEYRRATALECLFGYLYLTGGNERIKELFELIINSNINENEQIGV</sequence>
<keyword evidence="6" id="KW-0460">Magnesium</keyword>
<keyword evidence="6" id="KW-0699">rRNA-binding</keyword>
<feature type="domain" description="RNase III" evidence="7">
    <location>
        <begin position="6"/>
        <end position="137"/>
    </location>
</feature>
<evidence type="ECO:0000256" key="2">
    <source>
        <dbReference type="ARBA" id="ARBA00022552"/>
    </source>
</evidence>
<dbReference type="CDD" id="cd00593">
    <property type="entry name" value="RIBOc"/>
    <property type="match status" value="1"/>
</dbReference>
<dbReference type="PANTHER" id="PTHR34276:SF1">
    <property type="entry name" value="MINI-RIBONUCLEASE 3"/>
    <property type="match status" value="1"/>
</dbReference>
<dbReference type="SUPFAM" id="SSF69065">
    <property type="entry name" value="RNase III domain-like"/>
    <property type="match status" value="1"/>
</dbReference>
<dbReference type="InterPro" id="IPR008226">
    <property type="entry name" value="Mini3_fam"/>
</dbReference>
<proteinExistence type="inferred from homology"/>
<keyword evidence="6" id="KW-0694">RNA-binding</keyword>
<comment type="function">
    <text evidence="6">Involved in correct processing of both the 5' and 3' ends of 23S rRNA precursor. Processes 30S rRNA precursor transcript even in absence of ribonuclease 3 (Rnc); Rnc processes 30S rRNA into smaller rRNA precursors.</text>
</comment>
<evidence type="ECO:0000256" key="1">
    <source>
        <dbReference type="ARBA" id="ARBA00022517"/>
    </source>
</evidence>
<keyword evidence="4 6" id="KW-0255">Endonuclease</keyword>
<evidence type="ECO:0000256" key="4">
    <source>
        <dbReference type="ARBA" id="ARBA00022759"/>
    </source>
</evidence>
<evidence type="ECO:0000256" key="3">
    <source>
        <dbReference type="ARBA" id="ARBA00022722"/>
    </source>
</evidence>
<dbReference type="InterPro" id="IPR000999">
    <property type="entry name" value="RNase_III_dom"/>
</dbReference>
<keyword evidence="5 6" id="KW-0378">Hydrolase</keyword>
<dbReference type="EMBL" id="FPIP01000004">
    <property type="protein sequence ID" value="SFW33371.1"/>
    <property type="molecule type" value="Genomic_DNA"/>
</dbReference>
<evidence type="ECO:0000313" key="8">
    <source>
        <dbReference type="EMBL" id="SFW33371.1"/>
    </source>
</evidence>
<dbReference type="GO" id="GO:0019843">
    <property type="term" value="F:rRNA binding"/>
    <property type="evidence" value="ECO:0007669"/>
    <property type="project" value="UniProtKB-UniRule"/>
</dbReference>
<dbReference type="Pfam" id="PF00636">
    <property type="entry name" value="Ribonuclease_3"/>
    <property type="match status" value="1"/>
</dbReference>
<dbReference type="GO" id="GO:0006364">
    <property type="term" value="P:rRNA processing"/>
    <property type="evidence" value="ECO:0007669"/>
    <property type="project" value="UniProtKB-UniRule"/>
</dbReference>
<feature type="active site" evidence="6">
    <location>
        <position position="24"/>
    </location>
</feature>
<keyword evidence="1 6" id="KW-0690">Ribosome biogenesis</keyword>
<dbReference type="GO" id="GO:0005737">
    <property type="term" value="C:cytoplasm"/>
    <property type="evidence" value="ECO:0007669"/>
    <property type="project" value="UniProtKB-SubCell"/>
</dbReference>
<dbReference type="AlphaFoldDB" id="A0A1K1NDF0"/>
<dbReference type="Gene3D" id="1.10.1520.10">
    <property type="entry name" value="Ribonuclease III domain"/>
    <property type="match status" value="1"/>
</dbReference>
<dbReference type="RefSeq" id="WP_072300150.1">
    <property type="nucleotide sequence ID" value="NZ_FPIP01000004.1"/>
</dbReference>
<dbReference type="EC" id="3.1.26.-" evidence="6"/>
<accession>A0A1K1NDF0</accession>
<evidence type="ECO:0000313" key="9">
    <source>
        <dbReference type="Proteomes" id="UP000183461"/>
    </source>
</evidence>
<dbReference type="InterPro" id="IPR036389">
    <property type="entry name" value="RNase_III_sf"/>
</dbReference>